<comment type="caution">
    <text evidence="3">The sequence shown here is derived from an EMBL/GenBank/DDBJ whole genome shotgun (WGS) entry which is preliminary data.</text>
</comment>
<dbReference type="Gene3D" id="3.40.50.10680">
    <property type="entry name" value="CofD-like domains"/>
    <property type="match status" value="1"/>
</dbReference>
<dbReference type="InterPro" id="IPR002882">
    <property type="entry name" value="CofD"/>
</dbReference>
<dbReference type="NCBIfam" id="TIGR01826">
    <property type="entry name" value="CofD_related"/>
    <property type="match status" value="1"/>
</dbReference>
<dbReference type="HAMAP" id="MF_00973">
    <property type="entry name" value="Gluconeogen_factor"/>
    <property type="match status" value="1"/>
</dbReference>
<dbReference type="GO" id="GO:0005737">
    <property type="term" value="C:cytoplasm"/>
    <property type="evidence" value="ECO:0007669"/>
    <property type="project" value="UniProtKB-SubCell"/>
</dbReference>
<dbReference type="SUPFAM" id="SSF142338">
    <property type="entry name" value="CofD-like"/>
    <property type="match status" value="1"/>
</dbReference>
<dbReference type="PANTHER" id="PTHR30135:SF3">
    <property type="entry name" value="GLUCONEOGENESIS FACTOR-RELATED"/>
    <property type="match status" value="1"/>
</dbReference>
<keyword evidence="1 2" id="KW-0963">Cytoplasm</keyword>
<dbReference type="CDD" id="cd07187">
    <property type="entry name" value="YvcK_like"/>
    <property type="match status" value="1"/>
</dbReference>
<dbReference type="GO" id="GO:0008360">
    <property type="term" value="P:regulation of cell shape"/>
    <property type="evidence" value="ECO:0007669"/>
    <property type="project" value="UniProtKB-UniRule"/>
</dbReference>
<dbReference type="AlphaFoldDB" id="A0A094IW69"/>
<name>A0A094IW69_9GAMM</name>
<dbReference type="Pfam" id="PF01933">
    <property type="entry name" value="CofD"/>
    <property type="match status" value="1"/>
</dbReference>
<dbReference type="InterPro" id="IPR038136">
    <property type="entry name" value="CofD-like_dom_sf"/>
</dbReference>
<accession>A0A094IW69</accession>
<keyword evidence="4" id="KW-1185">Reference proteome</keyword>
<evidence type="ECO:0000313" key="4">
    <source>
        <dbReference type="Proteomes" id="UP000054363"/>
    </source>
</evidence>
<dbReference type="eggNOG" id="COG0391">
    <property type="taxonomic scope" value="Bacteria"/>
</dbReference>
<dbReference type="InterPro" id="IPR010119">
    <property type="entry name" value="Gluconeogen_factor"/>
</dbReference>
<evidence type="ECO:0000256" key="2">
    <source>
        <dbReference type="HAMAP-Rule" id="MF_00973"/>
    </source>
</evidence>
<sequence>MAGEQPRRQLEDLRCVTAIGGGHGLGRVLSTLSFLQRRLVGIVATTDNGGASGLLRRSQQTIAWGDIRNCLSQLALQPLAADVLNYRFSDEHELNGHNFGNLLLHTLDELSARPLDGIQLLSRLLNINIRLLPMSETSVDLVASTHEGLECFGELDVDLLHHMPTALSLAPAVSATPEAIRHVRRSDLIILGPGSFLTSIMPPLLMADLAQSIADSQAPVLFIDNLSPEYSPAGRLALSERIDWLEQQLGRQLIDLVISNAPDAGLKVPYVDHIVAASDAPHRHDRDSLLNAIKAAVELLNTKIPSK</sequence>
<dbReference type="STRING" id="435908.IDSA_04435"/>
<comment type="similarity">
    <text evidence="2">Belongs to the gluconeogenesis factor family.</text>
</comment>
<comment type="function">
    <text evidence="2">Required for morphogenesis under gluconeogenic growth conditions.</text>
</comment>
<dbReference type="Proteomes" id="UP000054363">
    <property type="component" value="Unassembled WGS sequence"/>
</dbReference>
<organism evidence="3 4">
    <name type="scientific">Pseudidiomarina salinarum</name>
    <dbReference type="NCBI Taxonomy" id="435908"/>
    <lineage>
        <taxon>Bacteria</taxon>
        <taxon>Pseudomonadati</taxon>
        <taxon>Pseudomonadota</taxon>
        <taxon>Gammaproteobacteria</taxon>
        <taxon>Alteromonadales</taxon>
        <taxon>Idiomarinaceae</taxon>
        <taxon>Pseudidiomarina</taxon>
    </lineage>
</organism>
<gene>
    <name evidence="3" type="ORF">IDSA_04435</name>
</gene>
<dbReference type="PANTHER" id="PTHR30135">
    <property type="entry name" value="UNCHARACTERIZED PROTEIN YVCK-RELATED"/>
    <property type="match status" value="1"/>
</dbReference>
<proteinExistence type="inferred from homology"/>
<comment type="subcellular location">
    <subcellularLocation>
        <location evidence="2">Cytoplasm</location>
    </subcellularLocation>
</comment>
<dbReference type="GO" id="GO:0043743">
    <property type="term" value="F:LPPG:FO 2-phospho-L-lactate transferase activity"/>
    <property type="evidence" value="ECO:0007669"/>
    <property type="project" value="InterPro"/>
</dbReference>
<dbReference type="EMBL" id="JPER01000001">
    <property type="protein sequence ID" value="KFZ31930.1"/>
    <property type="molecule type" value="Genomic_DNA"/>
</dbReference>
<reference evidence="3 4" key="1">
    <citation type="submission" date="2014-06" db="EMBL/GenBank/DDBJ databases">
        <title>The draft genome sequence of Idiomarina salinarum ISL-52.</title>
        <authorList>
            <person name="Du J."/>
            <person name="Shao Z."/>
        </authorList>
    </citation>
    <scope>NUCLEOTIDE SEQUENCE [LARGE SCALE GENOMIC DNA]</scope>
    <source>
        <strain evidence="3 4">ISL-52</strain>
    </source>
</reference>
<evidence type="ECO:0000313" key="3">
    <source>
        <dbReference type="EMBL" id="KFZ31930.1"/>
    </source>
</evidence>
<evidence type="ECO:0000256" key="1">
    <source>
        <dbReference type="ARBA" id="ARBA00022490"/>
    </source>
</evidence>
<protein>
    <recommendedName>
        <fullName evidence="2">Putative gluconeogenesis factor</fullName>
    </recommendedName>
</protein>